<dbReference type="InterPro" id="IPR003593">
    <property type="entry name" value="AAA+_ATPase"/>
</dbReference>
<feature type="transmembrane region" description="Helical" evidence="9">
    <location>
        <begin position="317"/>
        <end position="333"/>
    </location>
</feature>
<comment type="caution">
    <text evidence="13">The sequence shown here is derived from an EMBL/GenBank/DDBJ whole genome shotgun (WGS) entry which is preliminary data.</text>
</comment>
<evidence type="ECO:0000256" key="1">
    <source>
        <dbReference type="ARBA" id="ARBA00004651"/>
    </source>
</evidence>
<dbReference type="PANTHER" id="PTHR24221">
    <property type="entry name" value="ATP-BINDING CASSETTE SUB-FAMILY B"/>
    <property type="match status" value="1"/>
</dbReference>
<dbReference type="GO" id="GO:0140359">
    <property type="term" value="F:ABC-type transporter activity"/>
    <property type="evidence" value="ECO:0007669"/>
    <property type="project" value="InterPro"/>
</dbReference>
<dbReference type="EMBL" id="ABIB01000004">
    <property type="protein sequence ID" value="EDP96395.1"/>
    <property type="molecule type" value="Genomic_DNA"/>
</dbReference>
<keyword evidence="6 9" id="KW-1133">Transmembrane helix</keyword>
<dbReference type="PROSITE" id="PS50929">
    <property type="entry name" value="ABC_TM1F"/>
    <property type="match status" value="1"/>
</dbReference>
<dbReference type="STRING" id="391587.KAOT1_03262"/>
<evidence type="ECO:0000259" key="10">
    <source>
        <dbReference type="PROSITE" id="PS50893"/>
    </source>
</evidence>
<dbReference type="Pfam" id="PF00664">
    <property type="entry name" value="ABC_membrane"/>
    <property type="match status" value="1"/>
</dbReference>
<dbReference type="InterPro" id="IPR039421">
    <property type="entry name" value="Type_1_exporter"/>
</dbReference>
<reference evidence="13 14" key="1">
    <citation type="journal article" date="2011" name="J. Bacteriol.">
        <title>Genome sequence of the algicidal bacterium Kordia algicida OT-1.</title>
        <authorList>
            <person name="Lee H.S."/>
            <person name="Kang S.G."/>
            <person name="Kwon K.K."/>
            <person name="Lee J.H."/>
            <person name="Kim S.J."/>
        </authorList>
    </citation>
    <scope>NUCLEOTIDE SEQUENCE [LARGE SCALE GENOMIC DNA]</scope>
    <source>
        <strain evidence="13 14">OT-1</strain>
    </source>
</reference>
<sequence length="735" mass="82995">MFTMKSATIIKKKIQKTLVLQHDQNDCGVACLLSIIQLYEGSSTLEKLRELSGTNKQGTTLLGLHQSANKIGFTAEGCEADLQALIDHKQPVILHVVIQDKLQHYVVCYGFENDKFIIGDPAKGLCYYTKEELSAIWKSKTCLTLYPNEYFVKATVKANSKRQWFLGVLKPDLRLIKFSILLGLCIAILGMSMAVFSQKLIDDILPSKDTKMLVLSMVLITLLLLIRTFFSSLRDYFLIRQSKDFNNRIIDRFYGSLLHLPKPFFDTRKIGELVARLNDTQRVQNVIKTVIGNIVINALVTIVSLGFLFYYSWQVGLIASVSLPFYFFLMYRFNSKIIKAQKEVMQGYAMNESNYITSMQGIATIKNTNKQSIFKKINQLIYGNFQEKAFVLGKINVRLSLISGVFGVIFLMGILIFTSFRVYNELMLIGELTAVLGIASSLLPAVASLALVAIPINEAKVAFNRMYEFASIEKEASGKTSLLNFESLTLTNVSFRFAGRKQLLNNISMRIDKNQCIAIVGESGSGKSTLGQIIQKFYAFESGTITINNTIPLAEVATKDWRTIIGVIPQEITLFSGNVLDNILLGEQAVFEDVHNFIQEYGFEDFIQSLPQGYATILGKEGVNLSGGQKQILALIRALYKKPQLLILDEFTSAMDRKTEYFVLQLLRRLKSKLSIIFISHRLHSLKQIADRIYVIEQGQTKVHGTHKELLETSNFYSDFWTQLLEEKDAISEIL</sequence>
<dbReference type="InterPro" id="IPR036640">
    <property type="entry name" value="ABC1_TM_sf"/>
</dbReference>
<comment type="subcellular location">
    <subcellularLocation>
        <location evidence="1">Cell membrane</location>
        <topology evidence="1">Multi-pass membrane protein</topology>
    </subcellularLocation>
</comment>
<dbReference type="GO" id="GO:0005524">
    <property type="term" value="F:ATP binding"/>
    <property type="evidence" value="ECO:0007669"/>
    <property type="project" value="UniProtKB-KW"/>
</dbReference>
<feature type="transmembrane region" description="Helical" evidence="9">
    <location>
        <begin position="290"/>
        <end position="311"/>
    </location>
</feature>
<dbReference type="Proteomes" id="UP000002945">
    <property type="component" value="Unassembled WGS sequence"/>
</dbReference>
<evidence type="ECO:0000259" key="11">
    <source>
        <dbReference type="PROSITE" id="PS50929"/>
    </source>
</evidence>
<keyword evidence="5" id="KW-0813">Transport</keyword>
<feature type="domain" description="ABC transmembrane type-1" evidence="11">
    <location>
        <begin position="178"/>
        <end position="458"/>
    </location>
</feature>
<dbReference type="GO" id="GO:0015031">
    <property type="term" value="P:protein transport"/>
    <property type="evidence" value="ECO:0007669"/>
    <property type="project" value="UniProtKB-KW"/>
</dbReference>
<evidence type="ECO:0000313" key="13">
    <source>
        <dbReference type="EMBL" id="EDP96395.1"/>
    </source>
</evidence>
<dbReference type="GO" id="GO:0016887">
    <property type="term" value="F:ATP hydrolysis activity"/>
    <property type="evidence" value="ECO:0007669"/>
    <property type="project" value="InterPro"/>
</dbReference>
<dbReference type="CDD" id="cd18570">
    <property type="entry name" value="ABC_6TM_PCAT1_LagD_like"/>
    <property type="match status" value="1"/>
</dbReference>
<evidence type="ECO:0000256" key="8">
    <source>
        <dbReference type="ARBA" id="ARBA00043264"/>
    </source>
</evidence>
<feature type="transmembrane region" description="Helical" evidence="9">
    <location>
        <begin position="180"/>
        <end position="201"/>
    </location>
</feature>
<dbReference type="InterPro" id="IPR003439">
    <property type="entry name" value="ABC_transporter-like_ATP-bd"/>
</dbReference>
<keyword evidence="3" id="KW-0547">Nucleotide-binding</keyword>
<dbReference type="PROSITE" id="PS50990">
    <property type="entry name" value="PEPTIDASE_C39"/>
    <property type="match status" value="1"/>
</dbReference>
<dbReference type="SUPFAM" id="SSF52540">
    <property type="entry name" value="P-loop containing nucleoside triphosphate hydrolases"/>
    <property type="match status" value="1"/>
</dbReference>
<evidence type="ECO:0000256" key="6">
    <source>
        <dbReference type="ARBA" id="ARBA00022989"/>
    </source>
</evidence>
<evidence type="ECO:0000256" key="5">
    <source>
        <dbReference type="ARBA" id="ARBA00022927"/>
    </source>
</evidence>
<keyword evidence="2 9" id="KW-0812">Transmembrane</keyword>
<evidence type="ECO:0000256" key="9">
    <source>
        <dbReference type="SAM" id="Phobius"/>
    </source>
</evidence>
<dbReference type="GO" id="GO:0006508">
    <property type="term" value="P:proteolysis"/>
    <property type="evidence" value="ECO:0007669"/>
    <property type="project" value="InterPro"/>
</dbReference>
<dbReference type="SMART" id="SM00382">
    <property type="entry name" value="AAA"/>
    <property type="match status" value="1"/>
</dbReference>
<dbReference type="HOGENOM" id="CLU_000604_84_3_10"/>
<dbReference type="InterPro" id="IPR005074">
    <property type="entry name" value="Peptidase_C39"/>
</dbReference>
<dbReference type="SUPFAM" id="SSF90123">
    <property type="entry name" value="ABC transporter transmembrane region"/>
    <property type="match status" value="1"/>
</dbReference>
<protein>
    <submittedName>
        <fullName evidence="13">Bacteriocin ABC transporter, ATP-binding/permease protein, putative</fullName>
    </submittedName>
</protein>
<keyword evidence="14" id="KW-1185">Reference proteome</keyword>
<feature type="transmembrane region" description="Helical" evidence="9">
    <location>
        <begin position="432"/>
        <end position="456"/>
    </location>
</feature>
<evidence type="ECO:0000256" key="7">
    <source>
        <dbReference type="ARBA" id="ARBA00023136"/>
    </source>
</evidence>
<keyword evidence="5" id="KW-0653">Protein transport</keyword>
<dbReference type="GO" id="GO:0008233">
    <property type="term" value="F:peptidase activity"/>
    <property type="evidence" value="ECO:0007669"/>
    <property type="project" value="InterPro"/>
</dbReference>
<evidence type="ECO:0000256" key="3">
    <source>
        <dbReference type="ARBA" id="ARBA00022741"/>
    </source>
</evidence>
<accession>A9DVA4</accession>
<dbReference type="eggNOG" id="COG2274">
    <property type="taxonomic scope" value="Bacteria"/>
</dbReference>
<dbReference type="GO" id="GO:0043213">
    <property type="term" value="P:bacteriocin transport"/>
    <property type="evidence" value="ECO:0007669"/>
    <property type="project" value="UniProtKB-KW"/>
</dbReference>
<organism evidence="13 14">
    <name type="scientific">Kordia algicida OT-1</name>
    <dbReference type="NCBI Taxonomy" id="391587"/>
    <lineage>
        <taxon>Bacteria</taxon>
        <taxon>Pseudomonadati</taxon>
        <taxon>Bacteroidota</taxon>
        <taxon>Flavobacteriia</taxon>
        <taxon>Flavobacteriales</taxon>
        <taxon>Flavobacteriaceae</taxon>
        <taxon>Kordia</taxon>
    </lineage>
</organism>
<evidence type="ECO:0000313" key="14">
    <source>
        <dbReference type="Proteomes" id="UP000002945"/>
    </source>
</evidence>
<feature type="domain" description="Peptidase C39" evidence="12">
    <location>
        <begin position="21"/>
        <end position="144"/>
    </location>
</feature>
<dbReference type="MEROPS" id="C39.001"/>
<dbReference type="InterPro" id="IPR011527">
    <property type="entry name" value="ABC1_TM_dom"/>
</dbReference>
<dbReference type="PANTHER" id="PTHR24221:SF654">
    <property type="entry name" value="ATP-BINDING CASSETTE SUB-FAMILY B MEMBER 6"/>
    <property type="match status" value="1"/>
</dbReference>
<evidence type="ECO:0000259" key="12">
    <source>
        <dbReference type="PROSITE" id="PS50990"/>
    </source>
</evidence>
<gene>
    <name evidence="13" type="ORF">KAOT1_03262</name>
</gene>
<dbReference type="Gene3D" id="1.20.1560.10">
    <property type="entry name" value="ABC transporter type 1, transmembrane domain"/>
    <property type="match status" value="1"/>
</dbReference>
<name>A9DVA4_9FLAO</name>
<dbReference type="Pfam" id="PF00005">
    <property type="entry name" value="ABC_tran"/>
    <property type="match status" value="1"/>
</dbReference>
<evidence type="ECO:0000256" key="4">
    <source>
        <dbReference type="ARBA" id="ARBA00022840"/>
    </source>
</evidence>
<feature type="transmembrane region" description="Helical" evidence="9">
    <location>
        <begin position="399"/>
        <end position="420"/>
    </location>
</feature>
<dbReference type="Gene3D" id="3.90.70.10">
    <property type="entry name" value="Cysteine proteinases"/>
    <property type="match status" value="1"/>
</dbReference>
<keyword evidence="7 9" id="KW-0472">Membrane</keyword>
<dbReference type="InterPro" id="IPR027417">
    <property type="entry name" value="P-loop_NTPase"/>
</dbReference>
<feature type="transmembrane region" description="Helical" evidence="9">
    <location>
        <begin position="213"/>
        <end position="230"/>
    </location>
</feature>
<keyword evidence="4 13" id="KW-0067">ATP-binding</keyword>
<evidence type="ECO:0000256" key="2">
    <source>
        <dbReference type="ARBA" id="ARBA00022692"/>
    </source>
</evidence>
<dbReference type="Pfam" id="PF03412">
    <property type="entry name" value="Peptidase_C39"/>
    <property type="match status" value="1"/>
</dbReference>
<proteinExistence type="predicted"/>
<dbReference type="AlphaFoldDB" id="A9DVA4"/>
<feature type="domain" description="ABC transporter" evidence="10">
    <location>
        <begin position="488"/>
        <end position="723"/>
    </location>
</feature>
<keyword evidence="8" id="KW-0080">Bacteriocin transport</keyword>
<dbReference type="Gene3D" id="3.40.50.300">
    <property type="entry name" value="P-loop containing nucleotide triphosphate hydrolases"/>
    <property type="match status" value="1"/>
</dbReference>
<dbReference type="CDD" id="cd02418">
    <property type="entry name" value="Peptidase_C39B"/>
    <property type="match status" value="1"/>
</dbReference>
<dbReference type="GO" id="GO:0034040">
    <property type="term" value="F:ATPase-coupled lipid transmembrane transporter activity"/>
    <property type="evidence" value="ECO:0007669"/>
    <property type="project" value="TreeGrafter"/>
</dbReference>
<dbReference type="GO" id="GO:0005886">
    <property type="term" value="C:plasma membrane"/>
    <property type="evidence" value="ECO:0007669"/>
    <property type="project" value="UniProtKB-SubCell"/>
</dbReference>
<dbReference type="PROSITE" id="PS50893">
    <property type="entry name" value="ABC_TRANSPORTER_2"/>
    <property type="match status" value="1"/>
</dbReference>